<dbReference type="PANTHER" id="PTHR43727:SF2">
    <property type="entry name" value="GROUP IV DECARBOXYLASE"/>
    <property type="match status" value="1"/>
</dbReference>
<dbReference type="Proteomes" id="UP001597145">
    <property type="component" value="Unassembled WGS sequence"/>
</dbReference>
<dbReference type="InterPro" id="IPR022644">
    <property type="entry name" value="De-COase2_N"/>
</dbReference>
<feature type="domain" description="Orn/DAP/Arg decarboxylase 2 C-terminal" evidence="3">
    <location>
        <begin position="90"/>
        <end position="181"/>
    </location>
</feature>
<evidence type="ECO:0000259" key="4">
    <source>
        <dbReference type="Pfam" id="PF02784"/>
    </source>
</evidence>
<dbReference type="Pfam" id="PF02784">
    <property type="entry name" value="Orn_Arg_deC_N"/>
    <property type="match status" value="1"/>
</dbReference>
<evidence type="ECO:0000313" key="6">
    <source>
        <dbReference type="Proteomes" id="UP001597145"/>
    </source>
</evidence>
<evidence type="ECO:0000256" key="2">
    <source>
        <dbReference type="ARBA" id="ARBA00022898"/>
    </source>
</evidence>
<comment type="cofactor">
    <cofactor evidence="1">
        <name>pyridoxal 5'-phosphate</name>
        <dbReference type="ChEBI" id="CHEBI:597326"/>
    </cofactor>
</comment>
<sequence length="204" mass="21136">AFHAGSQQVRPEAFAAGVGEALAVAADAGLRRPVLNVGGGFPVAYREPVPAFPAFAAAIRSAVDAAVGSGQIDGLQLQLEPGRALVAEGGVVRSTVLRVSRRPGVESRRWVYLDVGRYTGLAETEGEAIAYRLRVPARTGPCEPVVLAGPTCDGDDVLYRRTPCPLPLSLEAGDVVDLLATGAYTASYGSVGFNGFAPLPVHVV</sequence>
<comment type="caution">
    <text evidence="5">The sequence shown here is derived from an EMBL/GenBank/DDBJ whole genome shotgun (WGS) entry which is preliminary data.</text>
</comment>
<proteinExistence type="predicted"/>
<dbReference type="Gene3D" id="3.20.20.10">
    <property type="entry name" value="Alanine racemase"/>
    <property type="match status" value="1"/>
</dbReference>
<dbReference type="InterPro" id="IPR022643">
    <property type="entry name" value="De-COase2_C"/>
</dbReference>
<organism evidence="5 6">
    <name type="scientific">Pseudonocardia aurantiaca</name>
    <dbReference type="NCBI Taxonomy" id="75290"/>
    <lineage>
        <taxon>Bacteria</taxon>
        <taxon>Bacillati</taxon>
        <taxon>Actinomycetota</taxon>
        <taxon>Actinomycetes</taxon>
        <taxon>Pseudonocardiales</taxon>
        <taxon>Pseudonocardiaceae</taxon>
        <taxon>Pseudonocardia</taxon>
    </lineage>
</organism>
<evidence type="ECO:0000313" key="5">
    <source>
        <dbReference type="EMBL" id="MFD1533057.1"/>
    </source>
</evidence>
<gene>
    <name evidence="5" type="ORF">ACFSCY_26895</name>
</gene>
<dbReference type="EMBL" id="JBHUCP010000023">
    <property type="protein sequence ID" value="MFD1533057.1"/>
    <property type="molecule type" value="Genomic_DNA"/>
</dbReference>
<dbReference type="SUPFAM" id="SSF50621">
    <property type="entry name" value="Alanine racemase C-terminal domain-like"/>
    <property type="match status" value="1"/>
</dbReference>
<name>A0ABW4FRB8_9PSEU</name>
<feature type="domain" description="Orn/DAP/Arg decarboxylase 2 N-terminal" evidence="4">
    <location>
        <begin position="2"/>
        <end position="87"/>
    </location>
</feature>
<keyword evidence="6" id="KW-1185">Reference proteome</keyword>
<dbReference type="Gene3D" id="2.40.37.10">
    <property type="entry name" value="Lyase, Ornithine Decarboxylase, Chain A, domain 1"/>
    <property type="match status" value="1"/>
</dbReference>
<dbReference type="InterPro" id="IPR029066">
    <property type="entry name" value="PLP-binding_barrel"/>
</dbReference>
<dbReference type="PANTHER" id="PTHR43727">
    <property type="entry name" value="DIAMINOPIMELATE DECARBOXYLASE"/>
    <property type="match status" value="1"/>
</dbReference>
<reference evidence="6" key="1">
    <citation type="journal article" date="2019" name="Int. J. Syst. Evol. Microbiol.">
        <title>The Global Catalogue of Microorganisms (GCM) 10K type strain sequencing project: providing services to taxonomists for standard genome sequencing and annotation.</title>
        <authorList>
            <consortium name="The Broad Institute Genomics Platform"/>
            <consortium name="The Broad Institute Genome Sequencing Center for Infectious Disease"/>
            <person name="Wu L."/>
            <person name="Ma J."/>
        </authorList>
    </citation>
    <scope>NUCLEOTIDE SEQUENCE [LARGE SCALE GENOMIC DNA]</scope>
    <source>
        <strain evidence="6">JCM 12165</strain>
    </source>
</reference>
<dbReference type="InterPro" id="IPR009006">
    <property type="entry name" value="Ala_racemase/Decarboxylase_C"/>
</dbReference>
<protein>
    <submittedName>
        <fullName evidence="5">Type III PLP-dependent enzyme</fullName>
    </submittedName>
</protein>
<accession>A0ABW4FRB8</accession>
<evidence type="ECO:0000259" key="3">
    <source>
        <dbReference type="Pfam" id="PF00278"/>
    </source>
</evidence>
<keyword evidence="2" id="KW-0663">Pyridoxal phosphate</keyword>
<dbReference type="Pfam" id="PF00278">
    <property type="entry name" value="Orn_DAP_Arg_deC"/>
    <property type="match status" value="1"/>
</dbReference>
<feature type="non-terminal residue" evidence="5">
    <location>
        <position position="1"/>
    </location>
</feature>
<evidence type="ECO:0000256" key="1">
    <source>
        <dbReference type="ARBA" id="ARBA00001933"/>
    </source>
</evidence>
<dbReference type="SUPFAM" id="SSF51419">
    <property type="entry name" value="PLP-binding barrel"/>
    <property type="match status" value="1"/>
</dbReference>